<dbReference type="InterPro" id="IPR050239">
    <property type="entry name" value="Sigma-70_RNA_pol_init_factors"/>
</dbReference>
<dbReference type="InterPro" id="IPR009042">
    <property type="entry name" value="RNA_pol_sigma70_r1_2"/>
</dbReference>
<dbReference type="EMBL" id="LMTZ01000076">
    <property type="protein sequence ID" value="KST68222.1"/>
    <property type="molecule type" value="Genomic_DNA"/>
</dbReference>
<dbReference type="Gene3D" id="1.20.120.1810">
    <property type="match status" value="1"/>
</dbReference>
<dbReference type="InterPro" id="IPR007624">
    <property type="entry name" value="RNA_pol_sigma70_r3"/>
</dbReference>
<dbReference type="InterPro" id="IPR014284">
    <property type="entry name" value="RNA_pol_sigma-70_dom"/>
</dbReference>
<dbReference type="GO" id="GO:0016987">
    <property type="term" value="F:sigma factor activity"/>
    <property type="evidence" value="ECO:0007669"/>
    <property type="project" value="UniProtKB-KW"/>
</dbReference>
<keyword evidence="11" id="KW-1185">Reference proteome</keyword>
<evidence type="ECO:0000259" key="6">
    <source>
        <dbReference type="Pfam" id="PF00140"/>
    </source>
</evidence>
<dbReference type="PRINTS" id="PR00046">
    <property type="entry name" value="SIGMA70FCT"/>
</dbReference>
<proteinExistence type="inferred from homology"/>
<dbReference type="InterPro" id="IPR017848">
    <property type="entry name" value="RNA_pol_sigma_RpoD/SigA_cyanob"/>
</dbReference>
<reference evidence="10 11" key="1">
    <citation type="journal article" date="2015" name="Genome Announc.">
        <title>Draft Genome of the Euendolithic (true boring) Cyanobacterium Mastigocoleus testarum strain BC008.</title>
        <authorList>
            <person name="Guida B.S."/>
            <person name="Garcia-Pichel F."/>
        </authorList>
    </citation>
    <scope>NUCLEOTIDE SEQUENCE [LARGE SCALE GENOMIC DNA]</scope>
    <source>
        <strain evidence="10 11">BC008</strain>
    </source>
</reference>
<evidence type="ECO:0000259" key="9">
    <source>
        <dbReference type="Pfam" id="PF04545"/>
    </source>
</evidence>
<dbReference type="Pfam" id="PF04539">
    <property type="entry name" value="Sigma70_r3"/>
    <property type="match status" value="1"/>
</dbReference>
<evidence type="ECO:0000259" key="7">
    <source>
        <dbReference type="Pfam" id="PF04539"/>
    </source>
</evidence>
<dbReference type="GO" id="GO:0003677">
    <property type="term" value="F:DNA binding"/>
    <property type="evidence" value="ECO:0007669"/>
    <property type="project" value="UniProtKB-KW"/>
</dbReference>
<dbReference type="InterPro" id="IPR036388">
    <property type="entry name" value="WH-like_DNA-bd_sf"/>
</dbReference>
<feature type="domain" description="RNA polymerase sigma-70 region 1.2" evidence="6">
    <location>
        <begin position="9"/>
        <end position="38"/>
    </location>
</feature>
<organism evidence="10 11">
    <name type="scientific">Mastigocoleus testarum BC008</name>
    <dbReference type="NCBI Taxonomy" id="371196"/>
    <lineage>
        <taxon>Bacteria</taxon>
        <taxon>Bacillati</taxon>
        <taxon>Cyanobacteriota</taxon>
        <taxon>Cyanophyceae</taxon>
        <taxon>Nostocales</taxon>
        <taxon>Hapalosiphonaceae</taxon>
        <taxon>Mastigocoleus</taxon>
    </lineage>
</organism>
<dbReference type="Pfam" id="PF04542">
    <property type="entry name" value="Sigma70_r2"/>
    <property type="match status" value="1"/>
</dbReference>
<feature type="domain" description="RNA polymerase sigma-70 region 3" evidence="7">
    <location>
        <begin position="166"/>
        <end position="241"/>
    </location>
</feature>
<evidence type="ECO:0000259" key="8">
    <source>
        <dbReference type="Pfam" id="PF04542"/>
    </source>
</evidence>
<dbReference type="NCBIfam" id="TIGR02937">
    <property type="entry name" value="sigma70-ECF"/>
    <property type="match status" value="1"/>
</dbReference>
<dbReference type="InterPro" id="IPR013324">
    <property type="entry name" value="RNA_pol_sigma_r3/r4-like"/>
</dbReference>
<dbReference type="GO" id="GO:0006352">
    <property type="term" value="P:DNA-templated transcription initiation"/>
    <property type="evidence" value="ECO:0007669"/>
    <property type="project" value="InterPro"/>
</dbReference>
<evidence type="ECO:0000313" key="11">
    <source>
        <dbReference type="Proteomes" id="UP000053372"/>
    </source>
</evidence>
<dbReference type="Pfam" id="PF04545">
    <property type="entry name" value="Sigma70_r4"/>
    <property type="match status" value="1"/>
</dbReference>
<evidence type="ECO:0000313" key="10">
    <source>
        <dbReference type="EMBL" id="KST68222.1"/>
    </source>
</evidence>
<dbReference type="Proteomes" id="UP000053372">
    <property type="component" value="Unassembled WGS sequence"/>
</dbReference>
<dbReference type="Gene3D" id="1.10.10.10">
    <property type="entry name" value="Winged helix-like DNA-binding domain superfamily/Winged helix DNA-binding domain"/>
    <property type="match status" value="2"/>
</dbReference>
<dbReference type="InterPro" id="IPR007627">
    <property type="entry name" value="RNA_pol_sigma70_r2"/>
</dbReference>
<dbReference type="RefSeq" id="WP_027846082.1">
    <property type="nucleotide sequence ID" value="NZ_LMTZ01000076.1"/>
</dbReference>
<dbReference type="AlphaFoldDB" id="A0A0V7ZUS4"/>
<comment type="similarity">
    <text evidence="1">Belongs to the sigma-70 factor family.</text>
</comment>
<evidence type="ECO:0000256" key="1">
    <source>
        <dbReference type="ARBA" id="ARBA00007788"/>
    </source>
</evidence>
<dbReference type="InterPro" id="IPR013325">
    <property type="entry name" value="RNA_pol_sigma_r2"/>
</dbReference>
<dbReference type="PANTHER" id="PTHR30603">
    <property type="entry name" value="RNA POLYMERASE SIGMA FACTOR RPO"/>
    <property type="match status" value="1"/>
</dbReference>
<keyword evidence="2" id="KW-0805">Transcription regulation</keyword>
<comment type="caution">
    <text evidence="10">The sequence shown here is derived from an EMBL/GenBank/DDBJ whole genome shotgun (WGS) entry which is preliminary data.</text>
</comment>
<dbReference type="NCBIfam" id="TIGR02997">
    <property type="entry name" value="Sig70-cyanoRpoD"/>
    <property type="match status" value="1"/>
</dbReference>
<keyword evidence="4" id="KW-0238">DNA-binding</keyword>
<protein>
    <submittedName>
        <fullName evidence="10">RNA polymerase subunit sigma</fullName>
    </submittedName>
</protein>
<dbReference type="OrthoDB" id="1185556at2"/>
<keyword evidence="5" id="KW-0804">Transcription</keyword>
<evidence type="ECO:0000256" key="3">
    <source>
        <dbReference type="ARBA" id="ARBA00023082"/>
    </source>
</evidence>
<dbReference type="Pfam" id="PF00140">
    <property type="entry name" value="Sigma70_r1_2"/>
    <property type="match status" value="1"/>
</dbReference>
<dbReference type="SUPFAM" id="SSF88946">
    <property type="entry name" value="Sigma2 domain of RNA polymerase sigma factors"/>
    <property type="match status" value="1"/>
</dbReference>
<evidence type="ECO:0000256" key="4">
    <source>
        <dbReference type="ARBA" id="ARBA00023125"/>
    </source>
</evidence>
<dbReference type="InterPro" id="IPR007630">
    <property type="entry name" value="RNA_pol_sigma70_r4"/>
</dbReference>
<dbReference type="SUPFAM" id="SSF88659">
    <property type="entry name" value="Sigma3 and sigma4 domains of RNA polymerase sigma factors"/>
    <property type="match status" value="2"/>
</dbReference>
<keyword evidence="3" id="KW-0731">Sigma factor</keyword>
<dbReference type="CDD" id="cd06171">
    <property type="entry name" value="Sigma70_r4"/>
    <property type="match status" value="1"/>
</dbReference>
<feature type="domain" description="RNA polymerase sigma-70 region 2" evidence="8">
    <location>
        <begin position="87"/>
        <end position="156"/>
    </location>
</feature>
<gene>
    <name evidence="10" type="ORF">BC008_00225</name>
</gene>
<evidence type="ECO:0000256" key="2">
    <source>
        <dbReference type="ARBA" id="ARBA00023015"/>
    </source>
</evidence>
<sequence length="321" mass="36796">MKTATANTDLIGTYLKEIGSFPLLTHEQEILYGKKVQRLIALQNLKKSLSEGMGYELSLVEWAQKANLSIADLQLAIKQGQAAKRKMVEGNLRLVVSIAKKYFKSNVEILDLIQEGTIGLQRGVEKFDPTQGYRFSTYAYWWIRQAVIRAIANQGRAVRLPVHLTEKLSKIKKAQRRLAQKLGRSATIAELSAEVGLKTEKIREYLEGARRIMRLDTRLRDNENTELSNLLRDTRISPEEYVTQSFLRTDLEQLMTDLTPQQRQVIYLRFGLKDGKPLTLAKIGESLNISRDSASRLEKQALKKLRQRRVNLQEYFSTLDN</sequence>
<dbReference type="PANTHER" id="PTHR30603:SF60">
    <property type="entry name" value="RNA POLYMERASE SIGMA FACTOR RPOD"/>
    <property type="match status" value="1"/>
</dbReference>
<accession>A0A0V7ZUS4</accession>
<name>A0A0V7ZUS4_9CYAN</name>
<evidence type="ECO:0000256" key="5">
    <source>
        <dbReference type="ARBA" id="ARBA00023163"/>
    </source>
</evidence>
<feature type="domain" description="RNA polymerase sigma-70 region 4" evidence="9">
    <location>
        <begin position="255"/>
        <end position="307"/>
    </location>
</feature>
<dbReference type="InterPro" id="IPR000943">
    <property type="entry name" value="RNA_pol_sigma70"/>
</dbReference>